<evidence type="ECO:0000256" key="1">
    <source>
        <dbReference type="PROSITE-ProRule" id="PRU00042"/>
    </source>
</evidence>
<feature type="domain" description="C2H2-type" evidence="3">
    <location>
        <begin position="201"/>
        <end position="229"/>
    </location>
</feature>
<feature type="compositionally biased region" description="Basic and acidic residues" evidence="2">
    <location>
        <begin position="338"/>
        <end position="347"/>
    </location>
</feature>
<dbReference type="Pfam" id="PF00855">
    <property type="entry name" value="PWWP"/>
    <property type="match status" value="1"/>
</dbReference>
<dbReference type="InterPro" id="IPR000313">
    <property type="entry name" value="PWWP_dom"/>
</dbReference>
<feature type="compositionally biased region" description="Basic and acidic residues" evidence="2">
    <location>
        <begin position="307"/>
        <end position="320"/>
    </location>
</feature>
<keyword evidence="1" id="KW-0863">Zinc-finger</keyword>
<evidence type="ECO:0000313" key="5">
    <source>
        <dbReference type="Proteomes" id="UP001372834"/>
    </source>
</evidence>
<feature type="compositionally biased region" description="Basic and acidic residues" evidence="2">
    <location>
        <begin position="281"/>
        <end position="294"/>
    </location>
</feature>
<dbReference type="EMBL" id="JAWJWE010000001">
    <property type="protein sequence ID" value="KAK6643828.1"/>
    <property type="molecule type" value="Genomic_DNA"/>
</dbReference>
<dbReference type="SUPFAM" id="SSF63748">
    <property type="entry name" value="Tudor/PWWP/MBT"/>
    <property type="match status" value="1"/>
</dbReference>
<dbReference type="InterPro" id="IPR013087">
    <property type="entry name" value="Znf_C2H2_type"/>
</dbReference>
<gene>
    <name evidence="4" type="ORF">RUM43_000091</name>
</gene>
<organism evidence="4 5">
    <name type="scientific">Polyplax serrata</name>
    <name type="common">Common mouse louse</name>
    <dbReference type="NCBI Taxonomy" id="468196"/>
    <lineage>
        <taxon>Eukaryota</taxon>
        <taxon>Metazoa</taxon>
        <taxon>Ecdysozoa</taxon>
        <taxon>Arthropoda</taxon>
        <taxon>Hexapoda</taxon>
        <taxon>Insecta</taxon>
        <taxon>Pterygota</taxon>
        <taxon>Neoptera</taxon>
        <taxon>Paraneoptera</taxon>
        <taxon>Psocodea</taxon>
        <taxon>Troctomorpha</taxon>
        <taxon>Phthiraptera</taxon>
        <taxon>Anoplura</taxon>
        <taxon>Polyplacidae</taxon>
        <taxon>Polyplax</taxon>
    </lineage>
</organism>
<feature type="region of interest" description="Disordered" evidence="2">
    <location>
        <begin position="419"/>
        <end position="709"/>
    </location>
</feature>
<feature type="region of interest" description="Disordered" evidence="2">
    <location>
        <begin position="275"/>
        <end position="391"/>
    </location>
</feature>
<feature type="compositionally biased region" description="Polar residues" evidence="2">
    <location>
        <begin position="149"/>
        <end position="158"/>
    </location>
</feature>
<evidence type="ECO:0000259" key="3">
    <source>
        <dbReference type="PROSITE" id="PS50157"/>
    </source>
</evidence>
<proteinExistence type="predicted"/>
<feature type="compositionally biased region" description="Basic and acidic residues" evidence="2">
    <location>
        <begin position="436"/>
        <end position="448"/>
    </location>
</feature>
<comment type="caution">
    <text evidence="4">The sequence shown here is derived from an EMBL/GenBank/DDBJ whole genome shotgun (WGS) entry which is preliminary data.</text>
</comment>
<feature type="region of interest" description="Disordered" evidence="2">
    <location>
        <begin position="874"/>
        <end position="898"/>
    </location>
</feature>
<feature type="compositionally biased region" description="Basic and acidic residues" evidence="2">
    <location>
        <begin position="517"/>
        <end position="545"/>
    </location>
</feature>
<feature type="compositionally biased region" description="Basic and acidic residues" evidence="2">
    <location>
        <begin position="1490"/>
        <end position="1503"/>
    </location>
</feature>
<feature type="region of interest" description="Disordered" evidence="2">
    <location>
        <begin position="132"/>
        <end position="162"/>
    </location>
</feature>
<keyword evidence="1" id="KW-0479">Metal-binding</keyword>
<feature type="compositionally biased region" description="Polar residues" evidence="2">
    <location>
        <begin position="1436"/>
        <end position="1449"/>
    </location>
</feature>
<feature type="region of interest" description="Disordered" evidence="2">
    <location>
        <begin position="1299"/>
        <end position="1323"/>
    </location>
</feature>
<reference evidence="4 5" key="1">
    <citation type="submission" date="2023-10" db="EMBL/GenBank/DDBJ databases">
        <title>Genomes of two closely related lineages of the louse Polyplax serrata with different host specificities.</title>
        <authorList>
            <person name="Martinu J."/>
            <person name="Tarabai H."/>
            <person name="Stefka J."/>
            <person name="Hypsa V."/>
        </authorList>
    </citation>
    <scope>NUCLEOTIDE SEQUENCE [LARGE SCALE GENOMIC DNA]</scope>
    <source>
        <strain evidence="4">HR10_N</strain>
    </source>
</reference>
<feature type="compositionally biased region" description="Basic and acidic residues" evidence="2">
    <location>
        <begin position="624"/>
        <end position="636"/>
    </location>
</feature>
<dbReference type="Gene3D" id="2.30.30.140">
    <property type="match status" value="1"/>
</dbReference>
<sequence length="1570" mass="172241">MCDQTEVSYLEDNVVWVKIGPIWWPGVVKDLEKDEEGREILSRLKKKPIAAVKFFQEDNYEFVRNLDCIYHYSCRRKDEFIKKGLDKFRTGAPHMKKFPADVTTAESLTNGDVNIINDPKFLPEKKENYSEIFGSGKKKNKKDTDSSPRSRGRTSQSLPPYRPITHRRFINKALHGESDHRVKTLIQSNASSEDPSSINPYKCHVCKFETSRVNVIVAHHRLAHSSKNSINWTGSDSRIILKKPVYKSRKIKTKKLFDTSVDEFSDDDVLATKKKLQKGKGTKEKTNSPEKNKLGEASISASGKRKFREDSTSDSKKPRFTDVLLADWSEEEEDDDMKDNTETKAVESSDPMTGASADDSEVKSENASASLDSVDNLDFPINTQKNQEDKKSCFDFDEEEEGFIGMSNANTYGRKIPRVIPVKDKAEVSVDMEIDDVYKKRGDSETELGKSSTDKGLQSEKGSSGEQLKEEEGKPAGTRRRRSKASKDEEPKTDPENSLALRRTRRPGAKKSYLNEVIEKIVDESKNDTREKDAEGRGVKGESVRSEGTSSSRRKQDFKNQTMESDREEMVYTDIVKSEQKPKSEGGTEKRRGRPPKIRDNITAQIDSLLEETKPSNLPSVSDPSHKKVEKSEEVKSNTTSFSFDYVPNDPTGKKGNKPKAEVKSISRMFSDSMPSGEITSNDDTQSVLSGEQERNESFEDPTLPTTDQGKFAQIGNLKLSQSGNVALKRGSIVLSSLPKPGDGALKVLRQGNVSKDCIIIPGGNNDGDTTSEAEREEKGEKLKNIKTIKMKPDSLPPSLISSGKLKGQTIIHQKRGKYVILTPPQLGRQGVAPGKVQSGSKVVILTNQHGEQKIITTSGLQQTKFKVEGQKIVTSSESTSDKEATASSSTSPAQPVIKMVPDGKGGIMKQLTVSPKKVLLGGTKVLVSASGSTFPGGNSVQKIALTTAAGASRTGGSDFRLIENYKGSGKTILIQGNPSPGGGGVVLKSSSVVPRQVSKVIQNPQALPTLKKKPKILMRASTGQGECVMQTGSGTIETPTYVVKQKGSDGKFSAQKIVRTELVNQGKASSCGAKRFILSGQGANKRGESFIITTNESVPSKVIRMRQKVKDIGTTLQRATQKVLAKTPEVYTIGQNSLLVPAQVSTETEPAQIVQVQDQSQQPVLQTQVIAMPGPVGADGNQTYVLVSVDENGVVQSMDNSVIAYDASNQQDPIFVNSTTAGNVVLLNQQANEEGTPVYSTSSQDILAEALANTNVLEGSMNNDMDNVVPSILLPASIPSSVVQETSITLQKPIMTPLEMPSSVAPDTSGLEPPPLPPTPTDEDVLMEESDTMGVDHGKKEKVVARSEEEQSYMQSANFEAENTEATYQISGFTKPVDSQLIEAQFDDVQVEQTEEDQKEIPREEYPMEVAQDDQNISAFQSMPLLNDEPDTSDDAQGSELTGDQTFEAQKGRLEVGQQLVREQEPPSSTINEGNNHDRSRMGFQTYEGDARDNEKKDRVEDEQGVEDVPEAELGKESSHSMPIITDEGNTTTFDVEPVYTEVMSQKRFQEETEVSSTTDEYVGKASSN</sequence>
<dbReference type="CDD" id="cd05162">
    <property type="entry name" value="PWWP"/>
    <property type="match status" value="1"/>
</dbReference>
<dbReference type="Proteomes" id="UP001372834">
    <property type="component" value="Unassembled WGS sequence"/>
</dbReference>
<keyword evidence="1" id="KW-0862">Zinc</keyword>
<accession>A0AAN8SBT1</accession>
<dbReference type="GO" id="GO:0008270">
    <property type="term" value="F:zinc ion binding"/>
    <property type="evidence" value="ECO:0007669"/>
    <property type="project" value="UniProtKB-KW"/>
</dbReference>
<evidence type="ECO:0000313" key="4">
    <source>
        <dbReference type="EMBL" id="KAK6643828.1"/>
    </source>
</evidence>
<feature type="compositionally biased region" description="Basic and acidic residues" evidence="2">
    <location>
        <begin position="485"/>
        <end position="495"/>
    </location>
</feature>
<evidence type="ECO:0000256" key="2">
    <source>
        <dbReference type="SAM" id="MobiDB-lite"/>
    </source>
</evidence>
<feature type="compositionally biased region" description="Polar residues" evidence="2">
    <location>
        <begin position="449"/>
        <end position="466"/>
    </location>
</feature>
<feature type="region of interest" description="Disordered" evidence="2">
    <location>
        <begin position="1391"/>
        <end position="1570"/>
    </location>
</feature>
<protein>
    <recommendedName>
        <fullName evidence="3">C2H2-type domain-containing protein</fullName>
    </recommendedName>
</protein>
<feature type="compositionally biased region" description="Acidic residues" evidence="2">
    <location>
        <begin position="328"/>
        <end position="337"/>
    </location>
</feature>
<dbReference type="PROSITE" id="PS50157">
    <property type="entry name" value="ZINC_FINGER_C2H2_2"/>
    <property type="match status" value="1"/>
</dbReference>
<feature type="compositionally biased region" description="Basic and acidic residues" evidence="2">
    <location>
        <begin position="554"/>
        <end position="590"/>
    </location>
</feature>
<name>A0AAN8SBT1_POLSC</name>
<feature type="compositionally biased region" description="Polar residues" evidence="2">
    <location>
        <begin position="1556"/>
        <end position="1570"/>
    </location>
</feature>
<feature type="compositionally biased region" description="Polar residues" evidence="2">
    <location>
        <begin position="668"/>
        <end position="690"/>
    </location>
</feature>